<evidence type="ECO:0000256" key="7">
    <source>
        <dbReference type="ARBA" id="ARBA00016240"/>
    </source>
</evidence>
<keyword evidence="9" id="KW-0227">DNA damage</keyword>
<sequence>MPELPEIETIRRIIEPQIQGVGIERVAVSRPEVIAHPDADGFCSRLKGQVFDRVERRGKFLIIRLKSSDRIIIHLRMTGCLLAAPADDPEEKHTHVIFRLNGDRELRFSDTRRFGRLWLLGEGEADPYSGVEKLGKEPFDADFTAEYLSAKLGKRKKAVKECLMEQRVIAGIGNIYSDEILFTAGIYPARPADSLTKEEWERLAEVIPERLSFFIQKDEMSPEAYLETKGKDYRNKPFLQAYGHEGEPCPVCQTAFRRMVIGGRSSTYCPHCQGNLG</sequence>
<dbReference type="NCBIfam" id="NF002211">
    <property type="entry name" value="PRK01103.1"/>
    <property type="match status" value="1"/>
</dbReference>
<keyword evidence="13" id="KW-0238">DNA-binding</keyword>
<name>A0A9D2PW57_9FIRM</name>
<comment type="subunit">
    <text evidence="4">Monomer.</text>
</comment>
<keyword evidence="10 20" id="KW-0863">Zinc-finger</keyword>
<dbReference type="InterPro" id="IPR012319">
    <property type="entry name" value="FPG_cat"/>
</dbReference>
<evidence type="ECO:0000259" key="21">
    <source>
        <dbReference type="PROSITE" id="PS51066"/>
    </source>
</evidence>
<dbReference type="SUPFAM" id="SSF57716">
    <property type="entry name" value="Glucocorticoid receptor-like (DNA-binding domain)"/>
    <property type="match status" value="1"/>
</dbReference>
<dbReference type="PROSITE" id="PS51068">
    <property type="entry name" value="FPG_CAT"/>
    <property type="match status" value="1"/>
</dbReference>
<keyword evidence="14" id="KW-0234">DNA repair</keyword>
<evidence type="ECO:0000256" key="4">
    <source>
        <dbReference type="ARBA" id="ARBA00011245"/>
    </source>
</evidence>
<evidence type="ECO:0000256" key="11">
    <source>
        <dbReference type="ARBA" id="ARBA00022801"/>
    </source>
</evidence>
<keyword evidence="12" id="KW-0862">Zinc</keyword>
<dbReference type="SUPFAM" id="SSF81624">
    <property type="entry name" value="N-terminal domain of MutM-like DNA repair proteins"/>
    <property type="match status" value="1"/>
</dbReference>
<dbReference type="EMBL" id="DWWB01000085">
    <property type="protein sequence ID" value="HJC67831.1"/>
    <property type="molecule type" value="Genomic_DNA"/>
</dbReference>
<evidence type="ECO:0000256" key="10">
    <source>
        <dbReference type="ARBA" id="ARBA00022771"/>
    </source>
</evidence>
<dbReference type="CDD" id="cd08966">
    <property type="entry name" value="EcFpg-like_N"/>
    <property type="match status" value="1"/>
</dbReference>
<comment type="cofactor">
    <cofactor evidence="2">
        <name>Zn(2+)</name>
        <dbReference type="ChEBI" id="CHEBI:29105"/>
    </cofactor>
</comment>
<feature type="domain" description="Formamidopyrimidine-DNA glycosylase catalytic" evidence="22">
    <location>
        <begin position="2"/>
        <end position="115"/>
    </location>
</feature>
<dbReference type="GO" id="GO:0003690">
    <property type="term" value="F:double-stranded DNA binding"/>
    <property type="evidence" value="ECO:0007669"/>
    <property type="project" value="UniProtKB-ARBA"/>
</dbReference>
<dbReference type="GO" id="GO:0003684">
    <property type="term" value="F:damaged DNA binding"/>
    <property type="evidence" value="ECO:0007669"/>
    <property type="project" value="InterPro"/>
</dbReference>
<comment type="caution">
    <text evidence="23">The sequence shown here is derived from an EMBL/GenBank/DDBJ whole genome shotgun (WGS) entry which is preliminary data.</text>
</comment>
<dbReference type="Pfam" id="PF06827">
    <property type="entry name" value="zf-FPG_IleRS"/>
    <property type="match status" value="1"/>
</dbReference>
<evidence type="ECO:0000256" key="18">
    <source>
        <dbReference type="ARBA" id="ARBA00030638"/>
    </source>
</evidence>
<dbReference type="EC" id="4.2.99.18" evidence="6"/>
<dbReference type="GO" id="GO:0008270">
    <property type="term" value="F:zinc ion binding"/>
    <property type="evidence" value="ECO:0007669"/>
    <property type="project" value="UniProtKB-KW"/>
</dbReference>
<evidence type="ECO:0000313" key="24">
    <source>
        <dbReference type="Proteomes" id="UP000823863"/>
    </source>
</evidence>
<evidence type="ECO:0000256" key="14">
    <source>
        <dbReference type="ARBA" id="ARBA00023204"/>
    </source>
</evidence>
<evidence type="ECO:0000256" key="6">
    <source>
        <dbReference type="ARBA" id="ARBA00012720"/>
    </source>
</evidence>
<evidence type="ECO:0000256" key="3">
    <source>
        <dbReference type="ARBA" id="ARBA00009409"/>
    </source>
</evidence>
<evidence type="ECO:0000313" key="23">
    <source>
        <dbReference type="EMBL" id="HJC67831.1"/>
    </source>
</evidence>
<evidence type="ECO:0000259" key="22">
    <source>
        <dbReference type="PROSITE" id="PS51068"/>
    </source>
</evidence>
<dbReference type="SUPFAM" id="SSF46946">
    <property type="entry name" value="S13-like H2TH domain"/>
    <property type="match status" value="1"/>
</dbReference>
<evidence type="ECO:0000256" key="13">
    <source>
        <dbReference type="ARBA" id="ARBA00023125"/>
    </source>
</evidence>
<dbReference type="SMART" id="SM00898">
    <property type="entry name" value="Fapy_DNA_glyco"/>
    <property type="match status" value="1"/>
</dbReference>
<keyword evidence="11 23" id="KW-0378">Hydrolase</keyword>
<evidence type="ECO:0000256" key="8">
    <source>
        <dbReference type="ARBA" id="ARBA00022723"/>
    </source>
</evidence>
<evidence type="ECO:0000256" key="12">
    <source>
        <dbReference type="ARBA" id="ARBA00022833"/>
    </source>
</evidence>
<accession>A0A9D2PW57</accession>
<dbReference type="Pfam" id="PF06831">
    <property type="entry name" value="H2TH"/>
    <property type="match status" value="1"/>
</dbReference>
<organism evidence="23 24">
    <name type="scientific">Candidatus Enterocloster excrementigallinarum</name>
    <dbReference type="NCBI Taxonomy" id="2838558"/>
    <lineage>
        <taxon>Bacteria</taxon>
        <taxon>Bacillati</taxon>
        <taxon>Bacillota</taxon>
        <taxon>Clostridia</taxon>
        <taxon>Lachnospirales</taxon>
        <taxon>Lachnospiraceae</taxon>
        <taxon>Enterocloster</taxon>
    </lineage>
</organism>
<protein>
    <recommendedName>
        <fullName evidence="7">Formamidopyrimidine-DNA glycosylase</fullName>
        <ecNumber evidence="5">3.2.2.23</ecNumber>
        <ecNumber evidence="6">4.2.99.18</ecNumber>
    </recommendedName>
    <alternativeName>
        <fullName evidence="18">DNA-(apurinic or apyrimidinic site) lyase MutM</fullName>
    </alternativeName>
</protein>
<dbReference type="Proteomes" id="UP000823863">
    <property type="component" value="Unassembled WGS sequence"/>
</dbReference>
<evidence type="ECO:0000256" key="15">
    <source>
        <dbReference type="ARBA" id="ARBA00023239"/>
    </source>
</evidence>
<dbReference type="InterPro" id="IPR010663">
    <property type="entry name" value="Znf_FPG/IleRS"/>
</dbReference>
<evidence type="ECO:0000256" key="17">
    <source>
        <dbReference type="ARBA" id="ARBA00023295"/>
    </source>
</evidence>
<feature type="domain" description="FPG-type" evidence="21">
    <location>
        <begin position="240"/>
        <end position="274"/>
    </location>
</feature>
<dbReference type="InterPro" id="IPR000214">
    <property type="entry name" value="Znf_DNA_glyclase/AP_lyase"/>
</dbReference>
<evidence type="ECO:0000256" key="9">
    <source>
        <dbReference type="ARBA" id="ARBA00022763"/>
    </source>
</evidence>
<keyword evidence="8" id="KW-0479">Metal-binding</keyword>
<dbReference type="Pfam" id="PF01149">
    <property type="entry name" value="Fapy_DNA_glyco"/>
    <property type="match status" value="1"/>
</dbReference>
<evidence type="ECO:0000256" key="2">
    <source>
        <dbReference type="ARBA" id="ARBA00001947"/>
    </source>
</evidence>
<keyword evidence="16" id="KW-0511">Multifunctional enzyme</keyword>
<evidence type="ECO:0000256" key="16">
    <source>
        <dbReference type="ARBA" id="ARBA00023268"/>
    </source>
</evidence>
<dbReference type="GO" id="GO:0034039">
    <property type="term" value="F:8-oxo-7,8-dihydroguanine DNA N-glycosylase activity"/>
    <property type="evidence" value="ECO:0007669"/>
    <property type="project" value="TreeGrafter"/>
</dbReference>
<evidence type="ECO:0000256" key="5">
    <source>
        <dbReference type="ARBA" id="ARBA00012024"/>
    </source>
</evidence>
<gene>
    <name evidence="23" type="primary">mutM</name>
    <name evidence="23" type="ORF">H9931_14155</name>
</gene>
<dbReference type="InterPro" id="IPR015886">
    <property type="entry name" value="H2TH_FPG"/>
</dbReference>
<proteinExistence type="inferred from homology"/>
<dbReference type="PANTHER" id="PTHR22993:SF9">
    <property type="entry name" value="FORMAMIDOPYRIMIDINE-DNA GLYCOSYLASE"/>
    <property type="match status" value="1"/>
</dbReference>
<dbReference type="AlphaFoldDB" id="A0A9D2PW57"/>
<dbReference type="PROSITE" id="PS51066">
    <property type="entry name" value="ZF_FPG_2"/>
    <property type="match status" value="1"/>
</dbReference>
<dbReference type="Gene3D" id="1.10.8.50">
    <property type="match status" value="1"/>
</dbReference>
<reference evidence="23" key="2">
    <citation type="submission" date="2021-04" db="EMBL/GenBank/DDBJ databases">
        <authorList>
            <person name="Gilroy R."/>
        </authorList>
    </citation>
    <scope>NUCLEOTIDE SEQUENCE</scope>
    <source>
        <strain evidence="23">CHK198-12963</strain>
    </source>
</reference>
<dbReference type="EC" id="3.2.2.23" evidence="5"/>
<dbReference type="NCBIfam" id="TIGR00577">
    <property type="entry name" value="fpg"/>
    <property type="match status" value="1"/>
</dbReference>
<keyword evidence="15 23" id="KW-0456">Lyase</keyword>
<dbReference type="SMART" id="SM01232">
    <property type="entry name" value="H2TH"/>
    <property type="match status" value="1"/>
</dbReference>
<dbReference type="GO" id="GO:0006284">
    <property type="term" value="P:base-excision repair"/>
    <property type="evidence" value="ECO:0007669"/>
    <property type="project" value="InterPro"/>
</dbReference>
<evidence type="ECO:0000256" key="20">
    <source>
        <dbReference type="PROSITE-ProRule" id="PRU00391"/>
    </source>
</evidence>
<comment type="catalytic activity">
    <reaction evidence="19">
        <text>2'-deoxyribonucleotide-(2'-deoxyribose 5'-phosphate)-2'-deoxyribonucleotide-DNA = a 3'-end 2'-deoxyribonucleotide-(2,3-dehydro-2,3-deoxyribose 5'-phosphate)-DNA + a 5'-end 5'-phospho-2'-deoxyribonucleoside-DNA + H(+)</text>
        <dbReference type="Rhea" id="RHEA:66592"/>
        <dbReference type="Rhea" id="RHEA-COMP:13180"/>
        <dbReference type="Rhea" id="RHEA-COMP:16897"/>
        <dbReference type="Rhea" id="RHEA-COMP:17067"/>
        <dbReference type="ChEBI" id="CHEBI:15378"/>
        <dbReference type="ChEBI" id="CHEBI:136412"/>
        <dbReference type="ChEBI" id="CHEBI:157695"/>
        <dbReference type="ChEBI" id="CHEBI:167181"/>
        <dbReference type="EC" id="4.2.99.18"/>
    </reaction>
</comment>
<dbReference type="Gene3D" id="3.20.190.10">
    <property type="entry name" value="MutM-like, N-terminal"/>
    <property type="match status" value="1"/>
</dbReference>
<comment type="similarity">
    <text evidence="3">Belongs to the FPG family.</text>
</comment>
<dbReference type="GO" id="GO:0140078">
    <property type="term" value="F:class I DNA-(apurinic or apyrimidinic site) endonuclease activity"/>
    <property type="evidence" value="ECO:0007669"/>
    <property type="project" value="UniProtKB-EC"/>
</dbReference>
<comment type="catalytic activity">
    <reaction evidence="1">
        <text>Hydrolysis of DNA containing ring-opened 7-methylguanine residues, releasing 2,6-diamino-4-hydroxy-5-(N-methyl)formamidopyrimidine.</text>
        <dbReference type="EC" id="3.2.2.23"/>
    </reaction>
</comment>
<evidence type="ECO:0000256" key="1">
    <source>
        <dbReference type="ARBA" id="ARBA00001668"/>
    </source>
</evidence>
<reference evidence="23" key="1">
    <citation type="journal article" date="2021" name="PeerJ">
        <title>Extensive microbial diversity within the chicken gut microbiome revealed by metagenomics and culture.</title>
        <authorList>
            <person name="Gilroy R."/>
            <person name="Ravi A."/>
            <person name="Getino M."/>
            <person name="Pursley I."/>
            <person name="Horton D.L."/>
            <person name="Alikhan N.F."/>
            <person name="Baker D."/>
            <person name="Gharbi K."/>
            <person name="Hall N."/>
            <person name="Watson M."/>
            <person name="Adriaenssens E.M."/>
            <person name="Foster-Nyarko E."/>
            <person name="Jarju S."/>
            <person name="Secka A."/>
            <person name="Antonio M."/>
            <person name="Oren A."/>
            <person name="Chaudhuri R.R."/>
            <person name="La Ragione R."/>
            <person name="Hildebrand F."/>
            <person name="Pallen M.J."/>
        </authorList>
    </citation>
    <scope>NUCLEOTIDE SEQUENCE</scope>
    <source>
        <strain evidence="23">CHK198-12963</strain>
    </source>
</reference>
<dbReference type="InterPro" id="IPR035937">
    <property type="entry name" value="FPG_N"/>
</dbReference>
<keyword evidence="17 23" id="KW-0326">Glycosidase</keyword>
<dbReference type="InterPro" id="IPR020629">
    <property type="entry name" value="FPG_Glyclase"/>
</dbReference>
<dbReference type="FunFam" id="1.10.8.50:FF:000003">
    <property type="entry name" value="Formamidopyrimidine-DNA glycosylase"/>
    <property type="match status" value="1"/>
</dbReference>
<dbReference type="InterPro" id="IPR010979">
    <property type="entry name" value="Ribosomal_uS13-like_H2TH"/>
</dbReference>
<evidence type="ECO:0000256" key="19">
    <source>
        <dbReference type="ARBA" id="ARBA00044632"/>
    </source>
</evidence>
<dbReference type="PANTHER" id="PTHR22993">
    <property type="entry name" value="FORMAMIDOPYRIMIDINE-DNA GLYCOSYLASE"/>
    <property type="match status" value="1"/>
</dbReference>